<organism evidence="2 3">
    <name type="scientific">Actinosynnema pretiosum</name>
    <dbReference type="NCBI Taxonomy" id="42197"/>
    <lineage>
        <taxon>Bacteria</taxon>
        <taxon>Bacillati</taxon>
        <taxon>Actinomycetota</taxon>
        <taxon>Actinomycetes</taxon>
        <taxon>Pseudonocardiales</taxon>
        <taxon>Pseudonocardiaceae</taxon>
        <taxon>Actinosynnema</taxon>
    </lineage>
</organism>
<dbReference type="Proteomes" id="UP000218505">
    <property type="component" value="Chromosome"/>
</dbReference>
<keyword evidence="3" id="KW-1185">Reference proteome</keyword>
<evidence type="ECO:0008006" key="4">
    <source>
        <dbReference type="Google" id="ProtNLM"/>
    </source>
</evidence>
<evidence type="ECO:0000256" key="1">
    <source>
        <dbReference type="SAM" id="MobiDB-lite"/>
    </source>
</evidence>
<dbReference type="KEGG" id="apre:CNX65_25700"/>
<proteinExistence type="predicted"/>
<gene>
    <name evidence="2" type="ORF">CNX65_25700</name>
</gene>
<dbReference type="EMBL" id="CP023445">
    <property type="protein sequence ID" value="ATE56244.1"/>
    <property type="molecule type" value="Genomic_DNA"/>
</dbReference>
<dbReference type="AlphaFoldDB" id="A0A290ZB82"/>
<dbReference type="Gene3D" id="1.20.1260.20">
    <property type="entry name" value="PPE superfamily"/>
    <property type="match status" value="1"/>
</dbReference>
<dbReference type="RefSeq" id="WP_096496059.1">
    <property type="nucleotide sequence ID" value="NZ_CP023445.1"/>
</dbReference>
<dbReference type="SUPFAM" id="SSF140453">
    <property type="entry name" value="EsxAB dimer-like"/>
    <property type="match status" value="1"/>
</dbReference>
<feature type="compositionally biased region" description="Basic and acidic residues" evidence="1">
    <location>
        <begin position="359"/>
        <end position="373"/>
    </location>
</feature>
<protein>
    <recommendedName>
        <fullName evidence="4">Rhs protein</fullName>
    </recommendedName>
</protein>
<sequence>MAEEKVEAGGVEITVGEKTTGQKAAEAAPFYGNYLKTAEAASKTGEPGGDQALTSEASALIQSVGASATSIAMDPLGWLIGQGLNFLISVVQPLEDAIHFVSGDGPALAQAAENFNAIGEGVAKLRESFDRDLSGKVQGWEGGAAEAAAERLGQFAGGVDGVAGHAGELAQLLQISSMVMTVVEDVIKAVLTELITWLIMIWIPALAAAIPTAGGSTAAAGAATGVRVAASAGRVARIVAKLRGFLTRIVDFLRRLVGRMRTIRPAFRKAMADKAAASRAADARLAARSGSRWQKTLNSPLDRLMSKDGLVGERVQQGAGRSFAQAAGGELEAQVLPLHEKGARNLAGLEKQAAYDGTGTDRSKQSIKGDLDL</sequence>
<reference evidence="2" key="1">
    <citation type="submission" date="2017-09" db="EMBL/GenBank/DDBJ databases">
        <title>Complete Genome Sequence of ansamitocin-producing Bacterium Actinosynnema pretiosum X47.</title>
        <authorList>
            <person name="Cao G."/>
            <person name="Zong G."/>
            <person name="Zhong C."/>
            <person name="Fu J."/>
        </authorList>
    </citation>
    <scope>NUCLEOTIDE SEQUENCE [LARGE SCALE GENOMIC DNA]</scope>
    <source>
        <strain evidence="2">X47</strain>
    </source>
</reference>
<evidence type="ECO:0000313" key="2">
    <source>
        <dbReference type="EMBL" id="ATE56244.1"/>
    </source>
</evidence>
<evidence type="ECO:0000313" key="3">
    <source>
        <dbReference type="Proteomes" id="UP000218505"/>
    </source>
</evidence>
<name>A0A290ZB82_9PSEU</name>
<dbReference type="InterPro" id="IPR036689">
    <property type="entry name" value="ESAT-6-like_sf"/>
</dbReference>
<accession>A0A290ZB82</accession>
<dbReference type="InterPro" id="IPR038332">
    <property type="entry name" value="PPE_sf"/>
</dbReference>
<feature type="region of interest" description="Disordered" evidence="1">
    <location>
        <begin position="351"/>
        <end position="373"/>
    </location>
</feature>